<organism evidence="1 2">
    <name type="scientific">Thyridium curvatum</name>
    <dbReference type="NCBI Taxonomy" id="1093900"/>
    <lineage>
        <taxon>Eukaryota</taxon>
        <taxon>Fungi</taxon>
        <taxon>Dikarya</taxon>
        <taxon>Ascomycota</taxon>
        <taxon>Pezizomycotina</taxon>
        <taxon>Sordariomycetes</taxon>
        <taxon>Sordariomycetidae</taxon>
        <taxon>Thyridiales</taxon>
        <taxon>Thyridiaceae</taxon>
        <taxon>Thyridium</taxon>
    </lineage>
</organism>
<comment type="caution">
    <text evidence="1">The sequence shown here is derived from an EMBL/GenBank/DDBJ whole genome shotgun (WGS) entry which is preliminary data.</text>
</comment>
<proteinExistence type="predicted"/>
<dbReference type="OrthoDB" id="48988at2759"/>
<dbReference type="SUPFAM" id="SSF51430">
    <property type="entry name" value="NAD(P)-linked oxidoreductase"/>
    <property type="match status" value="1"/>
</dbReference>
<evidence type="ECO:0008006" key="3">
    <source>
        <dbReference type="Google" id="ProtNLM"/>
    </source>
</evidence>
<protein>
    <recommendedName>
        <fullName evidence="3">NADP-dependent oxidoreductase domain-containing protein</fullName>
    </recommendedName>
</protein>
<dbReference type="InterPro" id="IPR043899">
    <property type="entry name" value="DUF5789"/>
</dbReference>
<dbReference type="InterPro" id="IPR036812">
    <property type="entry name" value="NAD(P)_OxRdtase_dom_sf"/>
</dbReference>
<name>A0A507B6N9_9PEZI</name>
<evidence type="ECO:0000313" key="2">
    <source>
        <dbReference type="Proteomes" id="UP000319257"/>
    </source>
</evidence>
<dbReference type="Gene3D" id="3.20.20.100">
    <property type="entry name" value="NADP-dependent oxidoreductase domain"/>
    <property type="match status" value="1"/>
</dbReference>
<sequence>MYTKLSVTAAVEKAVKVASQHGIAGHAAALRWAAYHSMLSKEHGDSLVVGANGPEQLERALDVIEQGPLPDAIAASFEAVHGNIVDEERISYHY</sequence>
<dbReference type="AlphaFoldDB" id="A0A507B6N9"/>
<dbReference type="GO" id="GO:0016491">
    <property type="term" value="F:oxidoreductase activity"/>
    <property type="evidence" value="ECO:0007669"/>
    <property type="project" value="UniProtKB-KW"/>
</dbReference>
<dbReference type="Pfam" id="PF19102">
    <property type="entry name" value="DUF5789"/>
    <property type="match status" value="1"/>
</dbReference>
<dbReference type="EMBL" id="SKBQ01000021">
    <property type="protein sequence ID" value="TPX15457.1"/>
    <property type="molecule type" value="Genomic_DNA"/>
</dbReference>
<keyword evidence="2" id="KW-1185">Reference proteome</keyword>
<evidence type="ECO:0000313" key="1">
    <source>
        <dbReference type="EMBL" id="TPX15457.1"/>
    </source>
</evidence>
<dbReference type="Proteomes" id="UP000319257">
    <property type="component" value="Unassembled WGS sequence"/>
</dbReference>
<dbReference type="GeneID" id="41971884"/>
<reference evidence="1 2" key="1">
    <citation type="submission" date="2019-06" db="EMBL/GenBank/DDBJ databases">
        <title>Draft genome sequence of the filamentous fungus Phialemoniopsis curvata isolated from diesel fuel.</title>
        <authorList>
            <person name="Varaljay V.A."/>
            <person name="Lyon W.J."/>
            <person name="Crouch A.L."/>
            <person name="Drake C.E."/>
            <person name="Hollomon J.M."/>
            <person name="Nadeau L.J."/>
            <person name="Nunn H.S."/>
            <person name="Stevenson B.S."/>
            <person name="Bojanowski C.L."/>
            <person name="Crookes-Goodson W.J."/>
        </authorList>
    </citation>
    <scope>NUCLEOTIDE SEQUENCE [LARGE SCALE GENOMIC DNA]</scope>
    <source>
        <strain evidence="1 2">D216</strain>
    </source>
</reference>
<gene>
    <name evidence="1" type="ORF">E0L32_004437</name>
</gene>
<dbReference type="InParanoid" id="A0A507B6N9"/>
<dbReference type="STRING" id="1093900.A0A507B6N9"/>
<accession>A0A507B6N9</accession>
<dbReference type="RefSeq" id="XP_030997168.1">
    <property type="nucleotide sequence ID" value="XM_031138848.1"/>
</dbReference>